<dbReference type="Pfam" id="PF07813">
    <property type="entry name" value="LTXXQ"/>
    <property type="match status" value="1"/>
</dbReference>
<organism evidence="3 4">
    <name type="scientific">Massilia polaris</name>
    <dbReference type="NCBI Taxonomy" id="2728846"/>
    <lineage>
        <taxon>Bacteria</taxon>
        <taxon>Pseudomonadati</taxon>
        <taxon>Pseudomonadota</taxon>
        <taxon>Betaproteobacteria</taxon>
        <taxon>Burkholderiales</taxon>
        <taxon>Oxalobacteraceae</taxon>
        <taxon>Telluria group</taxon>
        <taxon>Massilia</taxon>
    </lineage>
</organism>
<protein>
    <submittedName>
        <fullName evidence="3">Spy/CpxP family protein refolding chaperone</fullName>
    </submittedName>
</protein>
<dbReference type="RefSeq" id="WP_169468609.1">
    <property type="nucleotide sequence ID" value="NZ_JABBGG010000012.1"/>
</dbReference>
<keyword evidence="2" id="KW-0732">Signal</keyword>
<feature type="signal peptide" evidence="2">
    <location>
        <begin position="1"/>
        <end position="26"/>
    </location>
</feature>
<evidence type="ECO:0000313" key="4">
    <source>
        <dbReference type="Proteomes" id="UP000583752"/>
    </source>
</evidence>
<dbReference type="InterPro" id="IPR012899">
    <property type="entry name" value="LTXXQ"/>
</dbReference>
<evidence type="ECO:0000313" key="3">
    <source>
        <dbReference type="EMBL" id="NML63034.1"/>
    </source>
</evidence>
<dbReference type="GO" id="GO:0042597">
    <property type="term" value="C:periplasmic space"/>
    <property type="evidence" value="ECO:0007669"/>
    <property type="project" value="InterPro"/>
</dbReference>
<gene>
    <name evidence="3" type="ORF">HHL21_18505</name>
</gene>
<accession>A0A848HPF4</accession>
<name>A0A848HPF4_9BURK</name>
<comment type="caution">
    <text evidence="3">The sequence shown here is derived from an EMBL/GenBank/DDBJ whole genome shotgun (WGS) entry which is preliminary data.</text>
</comment>
<feature type="compositionally biased region" description="Basic and acidic residues" evidence="1">
    <location>
        <begin position="163"/>
        <end position="173"/>
    </location>
</feature>
<feature type="region of interest" description="Disordered" evidence="1">
    <location>
        <begin position="81"/>
        <end position="100"/>
    </location>
</feature>
<feature type="chain" id="PRO_5032478431" evidence="2">
    <location>
        <begin position="27"/>
        <end position="173"/>
    </location>
</feature>
<sequence>MNALRKSILIGLTVLGMGSAVLPLHAAEEGRQGHAMTQEQRDAKRAEFRAKRAEHFAKRQAKVHDALKLTKAQEPAWAAYQAAVKPQPRTAERGERGDWNAMPAPQRIEKQIAMSKQRIAHMEARLAATKTLYAVLSPEQQKLFDENSRHGGHRMKHRGMHKGHGEHMHPKAG</sequence>
<feature type="region of interest" description="Disordered" evidence="1">
    <location>
        <begin position="148"/>
        <end position="173"/>
    </location>
</feature>
<feature type="compositionally biased region" description="Basic residues" evidence="1">
    <location>
        <begin position="150"/>
        <end position="162"/>
    </location>
</feature>
<keyword evidence="4" id="KW-1185">Reference proteome</keyword>
<dbReference type="AlphaFoldDB" id="A0A848HPF4"/>
<evidence type="ECO:0000256" key="1">
    <source>
        <dbReference type="SAM" id="MobiDB-lite"/>
    </source>
</evidence>
<dbReference type="EMBL" id="JABBGG010000012">
    <property type="protein sequence ID" value="NML63034.1"/>
    <property type="molecule type" value="Genomic_DNA"/>
</dbReference>
<dbReference type="Proteomes" id="UP000583752">
    <property type="component" value="Unassembled WGS sequence"/>
</dbReference>
<evidence type="ECO:0000256" key="2">
    <source>
        <dbReference type="SAM" id="SignalP"/>
    </source>
</evidence>
<reference evidence="3 4" key="1">
    <citation type="submission" date="2020-04" db="EMBL/GenBank/DDBJ databases">
        <title>Massilia sp. RP-1-19 isolated from soil.</title>
        <authorList>
            <person name="Dahal R.H."/>
        </authorList>
    </citation>
    <scope>NUCLEOTIDE SEQUENCE [LARGE SCALE GENOMIC DNA]</scope>
    <source>
        <strain evidence="3 4">RP-1-19</strain>
    </source>
</reference>
<proteinExistence type="predicted"/>